<feature type="region of interest" description="Disordered" evidence="1">
    <location>
        <begin position="14"/>
        <end position="33"/>
    </location>
</feature>
<gene>
    <name evidence="2" type="primary">ANKRD33BB</name>
</gene>
<evidence type="ECO:0000313" key="2">
    <source>
        <dbReference type="EMBL" id="SBR37989.1"/>
    </source>
</evidence>
<protein>
    <submittedName>
        <fullName evidence="2">Ankyrin repeat domain 33Bb</fullName>
    </submittedName>
</protein>
<name>A0A1A8L271_9TELE</name>
<proteinExistence type="predicted"/>
<feature type="non-terminal residue" evidence="2">
    <location>
        <position position="1"/>
    </location>
</feature>
<evidence type="ECO:0000256" key="1">
    <source>
        <dbReference type="SAM" id="MobiDB-lite"/>
    </source>
</evidence>
<sequence length="67" mass="7524">RGHSAVPVSVLRRQLAGQRGKHSSHHSCSSRPYNNHQLSAELLLWAGHRETKLPRLHRSDEGMHAGQ</sequence>
<organism evidence="2">
    <name type="scientific">Nothobranchius pienaari</name>
    <dbReference type="NCBI Taxonomy" id="704102"/>
    <lineage>
        <taxon>Eukaryota</taxon>
        <taxon>Metazoa</taxon>
        <taxon>Chordata</taxon>
        <taxon>Craniata</taxon>
        <taxon>Vertebrata</taxon>
        <taxon>Euteleostomi</taxon>
        <taxon>Actinopterygii</taxon>
        <taxon>Neopterygii</taxon>
        <taxon>Teleostei</taxon>
        <taxon>Neoteleostei</taxon>
        <taxon>Acanthomorphata</taxon>
        <taxon>Ovalentaria</taxon>
        <taxon>Atherinomorphae</taxon>
        <taxon>Cyprinodontiformes</taxon>
        <taxon>Nothobranchiidae</taxon>
        <taxon>Nothobranchius</taxon>
    </lineage>
</organism>
<reference evidence="2" key="2">
    <citation type="submission" date="2016-06" db="EMBL/GenBank/DDBJ databases">
        <title>The genome of a short-lived fish provides insights into sex chromosome evolution and the genetic control of aging.</title>
        <authorList>
            <person name="Reichwald K."/>
            <person name="Felder M."/>
            <person name="Petzold A."/>
            <person name="Koch P."/>
            <person name="Groth M."/>
            <person name="Platzer M."/>
        </authorList>
    </citation>
    <scope>NUCLEOTIDE SEQUENCE</scope>
    <source>
        <tissue evidence="2">Brain</tissue>
    </source>
</reference>
<dbReference type="AlphaFoldDB" id="A0A1A8L271"/>
<dbReference type="EMBL" id="HAEF01000607">
    <property type="protein sequence ID" value="SBR37989.1"/>
    <property type="molecule type" value="Transcribed_RNA"/>
</dbReference>
<reference evidence="2" key="1">
    <citation type="submission" date="2016-05" db="EMBL/GenBank/DDBJ databases">
        <authorList>
            <person name="Lavstsen T."/>
            <person name="Jespersen J.S."/>
        </authorList>
    </citation>
    <scope>NUCLEOTIDE SEQUENCE</scope>
    <source>
        <tissue evidence="2">Brain</tissue>
    </source>
</reference>
<feature type="non-terminal residue" evidence="2">
    <location>
        <position position="67"/>
    </location>
</feature>
<accession>A0A1A8L271</accession>